<evidence type="ECO:0000313" key="1">
    <source>
        <dbReference type="EMBL" id="CAK7324641.1"/>
    </source>
</evidence>
<evidence type="ECO:0000313" key="2">
    <source>
        <dbReference type="Proteomes" id="UP001314170"/>
    </source>
</evidence>
<gene>
    <name evidence="1" type="ORF">DCAF_LOCUS2298</name>
</gene>
<accession>A0AAV1QSE4</accession>
<reference evidence="1 2" key="1">
    <citation type="submission" date="2024-01" db="EMBL/GenBank/DDBJ databases">
        <authorList>
            <person name="Waweru B."/>
        </authorList>
    </citation>
    <scope>NUCLEOTIDE SEQUENCE [LARGE SCALE GENOMIC DNA]</scope>
</reference>
<dbReference type="AlphaFoldDB" id="A0AAV1QSE4"/>
<name>A0AAV1QSE4_9ROSI</name>
<sequence>MGQMGLLQISKRFTSMSLLVCLSLMKEKFEDFEIMEFVPLKRSMALKLIVTREKADESSNNDDDDITLITIEKKAIKATTRDDKDDSSTTSSDNDLKLEESVNLCLMESFEENDATNDELICFMSVSRTDDNEIIERGENEDEDLRSWDMVMSFIMVGRDSFYSRDMAISSMGTRRESFNS</sequence>
<dbReference type="Proteomes" id="UP001314170">
    <property type="component" value="Unassembled WGS sequence"/>
</dbReference>
<comment type="caution">
    <text evidence="1">The sequence shown here is derived from an EMBL/GenBank/DDBJ whole genome shotgun (WGS) entry which is preliminary data.</text>
</comment>
<keyword evidence="2" id="KW-1185">Reference proteome</keyword>
<dbReference type="EMBL" id="CAWUPB010000414">
    <property type="protein sequence ID" value="CAK7324641.1"/>
    <property type="molecule type" value="Genomic_DNA"/>
</dbReference>
<proteinExistence type="predicted"/>
<protein>
    <submittedName>
        <fullName evidence="1">Uncharacterized protein</fullName>
    </submittedName>
</protein>
<organism evidence="1 2">
    <name type="scientific">Dovyalis caffra</name>
    <dbReference type="NCBI Taxonomy" id="77055"/>
    <lineage>
        <taxon>Eukaryota</taxon>
        <taxon>Viridiplantae</taxon>
        <taxon>Streptophyta</taxon>
        <taxon>Embryophyta</taxon>
        <taxon>Tracheophyta</taxon>
        <taxon>Spermatophyta</taxon>
        <taxon>Magnoliopsida</taxon>
        <taxon>eudicotyledons</taxon>
        <taxon>Gunneridae</taxon>
        <taxon>Pentapetalae</taxon>
        <taxon>rosids</taxon>
        <taxon>fabids</taxon>
        <taxon>Malpighiales</taxon>
        <taxon>Salicaceae</taxon>
        <taxon>Flacourtieae</taxon>
        <taxon>Dovyalis</taxon>
    </lineage>
</organism>